<dbReference type="OMA" id="ARRVWMM"/>
<dbReference type="OrthoDB" id="2535105at2759"/>
<dbReference type="Pfam" id="PF20152">
    <property type="entry name" value="DUF6534"/>
    <property type="match status" value="1"/>
</dbReference>
<dbReference type="PANTHER" id="PTHR40465:SF1">
    <property type="entry name" value="DUF6534 DOMAIN-CONTAINING PROTEIN"/>
    <property type="match status" value="1"/>
</dbReference>
<dbReference type="PANTHER" id="PTHR40465">
    <property type="entry name" value="CHROMOSOME 1, WHOLE GENOME SHOTGUN SEQUENCE"/>
    <property type="match status" value="1"/>
</dbReference>
<keyword evidence="2" id="KW-0472">Membrane</keyword>
<protein>
    <recommendedName>
        <fullName evidence="3">DUF6534 domain-containing protein</fullName>
    </recommendedName>
</protein>
<feature type="transmembrane region" description="Helical" evidence="2">
    <location>
        <begin position="125"/>
        <end position="148"/>
    </location>
</feature>
<dbReference type="KEGG" id="gtr:GLOTRDRAFT_118079"/>
<keyword evidence="2" id="KW-0812">Transmembrane</keyword>
<feature type="compositionally biased region" description="Basic and acidic residues" evidence="1">
    <location>
        <begin position="317"/>
        <end position="338"/>
    </location>
</feature>
<dbReference type="RefSeq" id="XP_007870451.1">
    <property type="nucleotide sequence ID" value="XM_007872260.1"/>
</dbReference>
<sequence>MQDHILLSSQPAGTTFGILFISLVVSAVCYGLTLLQTWIYFRRYSLDPWWTKTLVAVLWLLDTVHIILCTITIYWYLVTNYGNPSTLDDSRCIWKVQTDMAGLVGLIVQLFFARRVWKLSGNKIVVALIAILSTLHFTLGVVFTVGAFELKHFSKYGMLTWVTCLGFSSAAAADILIAAAMCYYLAERRTEFKRTNSVITTLMIYSINTGLLTSIIATACVIAFAISPTSFIWLSFFWVLGKCYVNSVMAMLNSRDYIREKSRQDVTVLELQAQEPSAATQSRLKSAGFRLQPVDLAVAVETITETKMDYCTSPTKVTREGQDRPSRSPASSERDSPM</sequence>
<evidence type="ECO:0000259" key="3">
    <source>
        <dbReference type="Pfam" id="PF20152"/>
    </source>
</evidence>
<evidence type="ECO:0000313" key="5">
    <source>
        <dbReference type="Proteomes" id="UP000030669"/>
    </source>
</evidence>
<feature type="domain" description="DUF6534" evidence="3">
    <location>
        <begin position="170"/>
        <end position="257"/>
    </location>
</feature>
<organism evidence="4 5">
    <name type="scientific">Gloeophyllum trabeum (strain ATCC 11539 / FP-39264 / Madison 617)</name>
    <name type="common">Brown rot fungus</name>
    <dbReference type="NCBI Taxonomy" id="670483"/>
    <lineage>
        <taxon>Eukaryota</taxon>
        <taxon>Fungi</taxon>
        <taxon>Dikarya</taxon>
        <taxon>Basidiomycota</taxon>
        <taxon>Agaricomycotina</taxon>
        <taxon>Agaricomycetes</taxon>
        <taxon>Gloeophyllales</taxon>
        <taxon>Gloeophyllaceae</taxon>
        <taxon>Gloeophyllum</taxon>
    </lineage>
</organism>
<evidence type="ECO:0000313" key="4">
    <source>
        <dbReference type="EMBL" id="EPQ51003.1"/>
    </source>
</evidence>
<dbReference type="GeneID" id="19300437"/>
<name>S7PUG9_GLOTA</name>
<dbReference type="InterPro" id="IPR045339">
    <property type="entry name" value="DUF6534"/>
</dbReference>
<keyword evidence="5" id="KW-1185">Reference proteome</keyword>
<dbReference type="Proteomes" id="UP000030669">
    <property type="component" value="Unassembled WGS sequence"/>
</dbReference>
<feature type="transmembrane region" description="Helical" evidence="2">
    <location>
        <begin position="53"/>
        <end position="76"/>
    </location>
</feature>
<feature type="transmembrane region" description="Helical" evidence="2">
    <location>
        <begin position="198"/>
        <end position="226"/>
    </location>
</feature>
<feature type="region of interest" description="Disordered" evidence="1">
    <location>
        <begin position="311"/>
        <end position="338"/>
    </location>
</feature>
<accession>S7PUG9</accession>
<feature type="transmembrane region" description="Helical" evidence="2">
    <location>
        <begin position="232"/>
        <end position="252"/>
    </location>
</feature>
<feature type="transmembrane region" description="Helical" evidence="2">
    <location>
        <begin position="160"/>
        <end position="186"/>
    </location>
</feature>
<dbReference type="HOGENOM" id="CLU_046025_5_4_1"/>
<dbReference type="AlphaFoldDB" id="S7PUG9"/>
<reference evidence="4 5" key="1">
    <citation type="journal article" date="2012" name="Science">
        <title>The Paleozoic origin of enzymatic lignin decomposition reconstructed from 31 fungal genomes.</title>
        <authorList>
            <person name="Floudas D."/>
            <person name="Binder M."/>
            <person name="Riley R."/>
            <person name="Barry K."/>
            <person name="Blanchette R.A."/>
            <person name="Henrissat B."/>
            <person name="Martinez A.T."/>
            <person name="Otillar R."/>
            <person name="Spatafora J.W."/>
            <person name="Yadav J.S."/>
            <person name="Aerts A."/>
            <person name="Benoit I."/>
            <person name="Boyd A."/>
            <person name="Carlson A."/>
            <person name="Copeland A."/>
            <person name="Coutinho P.M."/>
            <person name="de Vries R.P."/>
            <person name="Ferreira P."/>
            <person name="Findley K."/>
            <person name="Foster B."/>
            <person name="Gaskell J."/>
            <person name="Glotzer D."/>
            <person name="Gorecki P."/>
            <person name="Heitman J."/>
            <person name="Hesse C."/>
            <person name="Hori C."/>
            <person name="Igarashi K."/>
            <person name="Jurgens J.A."/>
            <person name="Kallen N."/>
            <person name="Kersten P."/>
            <person name="Kohler A."/>
            <person name="Kuees U."/>
            <person name="Kumar T.K.A."/>
            <person name="Kuo A."/>
            <person name="LaButti K."/>
            <person name="Larrondo L.F."/>
            <person name="Lindquist E."/>
            <person name="Ling A."/>
            <person name="Lombard V."/>
            <person name="Lucas S."/>
            <person name="Lundell T."/>
            <person name="Martin R."/>
            <person name="McLaughlin D.J."/>
            <person name="Morgenstern I."/>
            <person name="Morin E."/>
            <person name="Murat C."/>
            <person name="Nagy L.G."/>
            <person name="Nolan M."/>
            <person name="Ohm R.A."/>
            <person name="Patyshakuliyeva A."/>
            <person name="Rokas A."/>
            <person name="Ruiz-Duenas F.J."/>
            <person name="Sabat G."/>
            <person name="Salamov A."/>
            <person name="Samejima M."/>
            <person name="Schmutz J."/>
            <person name="Slot J.C."/>
            <person name="St John F."/>
            <person name="Stenlid J."/>
            <person name="Sun H."/>
            <person name="Sun S."/>
            <person name="Syed K."/>
            <person name="Tsang A."/>
            <person name="Wiebenga A."/>
            <person name="Young D."/>
            <person name="Pisabarro A."/>
            <person name="Eastwood D.C."/>
            <person name="Martin F."/>
            <person name="Cullen D."/>
            <person name="Grigoriev I.V."/>
            <person name="Hibbett D.S."/>
        </authorList>
    </citation>
    <scope>NUCLEOTIDE SEQUENCE [LARGE SCALE GENOMIC DNA]</scope>
    <source>
        <strain evidence="4 5">ATCC 11539</strain>
    </source>
</reference>
<evidence type="ECO:0000256" key="1">
    <source>
        <dbReference type="SAM" id="MobiDB-lite"/>
    </source>
</evidence>
<dbReference type="EMBL" id="KB469312">
    <property type="protein sequence ID" value="EPQ51003.1"/>
    <property type="molecule type" value="Genomic_DNA"/>
</dbReference>
<dbReference type="eggNOG" id="ENOG502RY7K">
    <property type="taxonomic scope" value="Eukaryota"/>
</dbReference>
<feature type="transmembrane region" description="Helical" evidence="2">
    <location>
        <begin position="16"/>
        <end position="41"/>
    </location>
</feature>
<evidence type="ECO:0000256" key="2">
    <source>
        <dbReference type="SAM" id="Phobius"/>
    </source>
</evidence>
<feature type="transmembrane region" description="Helical" evidence="2">
    <location>
        <begin position="96"/>
        <end position="113"/>
    </location>
</feature>
<proteinExistence type="predicted"/>
<gene>
    <name evidence="4" type="ORF">GLOTRDRAFT_118079</name>
</gene>
<keyword evidence="2" id="KW-1133">Transmembrane helix</keyword>